<dbReference type="Gene3D" id="1.20.120.1870">
    <property type="entry name" value="Fic/DOC protein, Fido domain"/>
    <property type="match status" value="1"/>
</dbReference>
<dbReference type="PANTHER" id="PTHR35810">
    <property type="entry name" value="CYTOPLASMIC PROTEIN-RELATED"/>
    <property type="match status" value="1"/>
</dbReference>
<dbReference type="InterPro" id="IPR053737">
    <property type="entry name" value="Type_II_TA_Toxin"/>
</dbReference>
<protein>
    <recommendedName>
        <fullName evidence="1">Fido domain-containing protein</fullName>
    </recommendedName>
</protein>
<accession>A0A1F5ZM89</accession>
<evidence type="ECO:0000313" key="2">
    <source>
        <dbReference type="EMBL" id="OGG13600.1"/>
    </source>
</evidence>
<dbReference type="InterPro" id="IPR003812">
    <property type="entry name" value="Fido"/>
</dbReference>
<feature type="domain" description="Fido" evidence="1">
    <location>
        <begin position="188"/>
        <end position="315"/>
    </location>
</feature>
<dbReference type="SUPFAM" id="SSF140931">
    <property type="entry name" value="Fic-like"/>
    <property type="match status" value="1"/>
</dbReference>
<dbReference type="PANTHER" id="PTHR35810:SF1">
    <property type="entry name" value="CYTOPLASMIC PROTEIN"/>
    <property type="match status" value="1"/>
</dbReference>
<dbReference type="PROSITE" id="PS51459">
    <property type="entry name" value="FIDO"/>
    <property type="match status" value="1"/>
</dbReference>
<dbReference type="InterPro" id="IPR036597">
    <property type="entry name" value="Fido-like_dom_sf"/>
</dbReference>
<sequence>MKRFIQNKMIIYQAKSGAIELRGDFGHETIWATQAQIADIFNIDRTVVTKHIGNIIRTQEINEKRNVQKMHIPNSDKLVSFYSLDLILTVGYRANSPRAIVFRQWATKILHEHISKGFTINKNRIAKNYDMFLKAVNDVKSLLPIGNIVDTAGVLELVKMFASTWVSLDAYDKSKLPISGRTKKLVIFTAKELINALIQLKAEINSDIFGVERISGAVDGIVGNVFQSFANQDVYPNIEEKAAHLLYFMVKDHPYVDGNKRSGAFAFIWFLKKAKILDISRMTPNALTALTLLVAESESKNKDRIISIILQLLSK</sequence>
<dbReference type="Pfam" id="PF13310">
    <property type="entry name" value="Virulence_RhuM"/>
    <property type="match status" value="1"/>
</dbReference>
<proteinExistence type="predicted"/>
<dbReference type="AlphaFoldDB" id="A0A1F5ZM89"/>
<dbReference type="Proteomes" id="UP000177383">
    <property type="component" value="Unassembled WGS sequence"/>
</dbReference>
<evidence type="ECO:0000259" key="1">
    <source>
        <dbReference type="PROSITE" id="PS51459"/>
    </source>
</evidence>
<comment type="caution">
    <text evidence="2">The sequence shown here is derived from an EMBL/GenBank/DDBJ whole genome shotgun (WGS) entry which is preliminary data.</text>
</comment>
<evidence type="ECO:0000313" key="3">
    <source>
        <dbReference type="Proteomes" id="UP000177383"/>
    </source>
</evidence>
<dbReference type="STRING" id="1798375.A2773_07330"/>
<gene>
    <name evidence="2" type="ORF">A2773_07330</name>
</gene>
<dbReference type="Pfam" id="PF02661">
    <property type="entry name" value="Fic"/>
    <property type="match status" value="1"/>
</dbReference>
<organism evidence="2 3">
    <name type="scientific">Candidatus Gottesmanbacteria bacterium RIFCSPHIGHO2_01_FULL_39_10</name>
    <dbReference type="NCBI Taxonomy" id="1798375"/>
    <lineage>
        <taxon>Bacteria</taxon>
        <taxon>Candidatus Gottesmaniibacteriota</taxon>
    </lineage>
</organism>
<dbReference type="EMBL" id="MFJE01000045">
    <property type="protein sequence ID" value="OGG13600.1"/>
    <property type="molecule type" value="Genomic_DNA"/>
</dbReference>
<name>A0A1F5ZM89_9BACT</name>
<dbReference type="InterPro" id="IPR011204">
    <property type="entry name" value="Virulence_RhuM-like"/>
</dbReference>
<reference evidence="2 3" key="1">
    <citation type="journal article" date="2016" name="Nat. Commun.">
        <title>Thousands of microbial genomes shed light on interconnected biogeochemical processes in an aquifer system.</title>
        <authorList>
            <person name="Anantharaman K."/>
            <person name="Brown C.T."/>
            <person name="Hug L.A."/>
            <person name="Sharon I."/>
            <person name="Castelle C.J."/>
            <person name="Probst A.J."/>
            <person name="Thomas B.C."/>
            <person name="Singh A."/>
            <person name="Wilkins M.J."/>
            <person name="Karaoz U."/>
            <person name="Brodie E.L."/>
            <person name="Williams K.H."/>
            <person name="Hubbard S.S."/>
            <person name="Banfield J.F."/>
        </authorList>
    </citation>
    <scope>NUCLEOTIDE SEQUENCE [LARGE SCALE GENOMIC DNA]</scope>
</reference>